<sequence length="238" mass="26085">MGWCAGSGSSVPNLPYKAQEIGRDQGLRTVYARTPLDDKGAWMKRMSQASVRFGWPGQRRSVASQASLRLGEPWTSKEACQASDRYEEDPNSMTVVMECIATDAAVTDRKRAARYVATVRPVMAVVRFARTGGYDAPSNETNDDVLALEEDTQIFGSARGDRIRSAEEGAAPRVEQDSMTTAVVRGDNRRPLLEDTAQCRNDPSVTEASAARKLVKNQCKREGVKRALVSRNEPGDAL</sequence>
<proteinExistence type="predicted"/>
<dbReference type="EMBL" id="DS028132">
    <property type="protein sequence ID" value="EEY55589.1"/>
    <property type="molecule type" value="Genomic_DNA"/>
</dbReference>
<dbReference type="HOGENOM" id="CLU_1167830_0_0_1"/>
<dbReference type="GeneID" id="9461505"/>
<dbReference type="RefSeq" id="XP_002903165.1">
    <property type="nucleotide sequence ID" value="XM_002903119.1"/>
</dbReference>
<keyword evidence="2" id="KW-1185">Reference proteome</keyword>
<dbReference type="InParanoid" id="D0NC75"/>
<gene>
    <name evidence="1" type="ORF">PITG_09528</name>
</gene>
<organism evidence="1 2">
    <name type="scientific">Phytophthora infestans (strain T30-4)</name>
    <name type="common">Potato late blight agent</name>
    <dbReference type="NCBI Taxonomy" id="403677"/>
    <lineage>
        <taxon>Eukaryota</taxon>
        <taxon>Sar</taxon>
        <taxon>Stramenopiles</taxon>
        <taxon>Oomycota</taxon>
        <taxon>Peronosporomycetes</taxon>
        <taxon>Peronosporales</taxon>
        <taxon>Peronosporaceae</taxon>
        <taxon>Phytophthora</taxon>
    </lineage>
</organism>
<accession>D0NC75</accession>
<protein>
    <submittedName>
        <fullName evidence="1">Uncharacterized protein</fullName>
    </submittedName>
</protein>
<evidence type="ECO:0000313" key="2">
    <source>
        <dbReference type="Proteomes" id="UP000006643"/>
    </source>
</evidence>
<name>D0NC75_PHYIT</name>
<dbReference type="Proteomes" id="UP000006643">
    <property type="component" value="Unassembled WGS sequence"/>
</dbReference>
<dbReference type="AlphaFoldDB" id="D0NC75"/>
<dbReference type="VEuPathDB" id="FungiDB:PITG_09528"/>
<reference evidence="2" key="1">
    <citation type="journal article" date="2009" name="Nature">
        <title>Genome sequence and analysis of the Irish potato famine pathogen Phytophthora infestans.</title>
        <authorList>
            <consortium name="The Broad Institute Genome Sequencing Platform"/>
            <person name="Haas B.J."/>
            <person name="Kamoun S."/>
            <person name="Zody M.C."/>
            <person name="Jiang R.H."/>
            <person name="Handsaker R.E."/>
            <person name="Cano L.M."/>
            <person name="Grabherr M."/>
            <person name="Kodira C.D."/>
            <person name="Raffaele S."/>
            <person name="Torto-Alalibo T."/>
            <person name="Bozkurt T.O."/>
            <person name="Ah-Fong A.M."/>
            <person name="Alvarado L."/>
            <person name="Anderson V.L."/>
            <person name="Armstrong M.R."/>
            <person name="Avrova A."/>
            <person name="Baxter L."/>
            <person name="Beynon J."/>
            <person name="Boevink P.C."/>
            <person name="Bollmann S.R."/>
            <person name="Bos J.I."/>
            <person name="Bulone V."/>
            <person name="Cai G."/>
            <person name="Cakir C."/>
            <person name="Carrington J.C."/>
            <person name="Chawner M."/>
            <person name="Conti L."/>
            <person name="Costanzo S."/>
            <person name="Ewan R."/>
            <person name="Fahlgren N."/>
            <person name="Fischbach M.A."/>
            <person name="Fugelstad J."/>
            <person name="Gilroy E.M."/>
            <person name="Gnerre S."/>
            <person name="Green P.J."/>
            <person name="Grenville-Briggs L.J."/>
            <person name="Griffith J."/>
            <person name="Grunwald N.J."/>
            <person name="Horn K."/>
            <person name="Horner N.R."/>
            <person name="Hu C.H."/>
            <person name="Huitema E."/>
            <person name="Jeong D.H."/>
            <person name="Jones A.M."/>
            <person name="Jones J.D."/>
            <person name="Jones R.W."/>
            <person name="Karlsson E.K."/>
            <person name="Kunjeti S.G."/>
            <person name="Lamour K."/>
            <person name="Liu Z."/>
            <person name="Ma L."/>
            <person name="Maclean D."/>
            <person name="Chibucos M.C."/>
            <person name="McDonald H."/>
            <person name="McWalters J."/>
            <person name="Meijer H.J."/>
            <person name="Morgan W."/>
            <person name="Morris P.F."/>
            <person name="Munro C.A."/>
            <person name="O'Neill K."/>
            <person name="Ospina-Giraldo M."/>
            <person name="Pinzon A."/>
            <person name="Pritchard L."/>
            <person name="Ramsahoye B."/>
            <person name="Ren Q."/>
            <person name="Restrepo S."/>
            <person name="Roy S."/>
            <person name="Sadanandom A."/>
            <person name="Savidor A."/>
            <person name="Schornack S."/>
            <person name="Schwartz D.C."/>
            <person name="Schumann U.D."/>
            <person name="Schwessinger B."/>
            <person name="Seyer L."/>
            <person name="Sharpe T."/>
            <person name="Silvar C."/>
            <person name="Song J."/>
            <person name="Studholme D.J."/>
            <person name="Sykes S."/>
            <person name="Thines M."/>
            <person name="van de Vondervoort P.J."/>
            <person name="Phuntumart V."/>
            <person name="Wawra S."/>
            <person name="Weide R."/>
            <person name="Win J."/>
            <person name="Young C."/>
            <person name="Zhou S."/>
            <person name="Fry W."/>
            <person name="Meyers B.C."/>
            <person name="van West P."/>
            <person name="Ristaino J."/>
            <person name="Govers F."/>
            <person name="Birch P.R."/>
            <person name="Whisson S.C."/>
            <person name="Judelson H.S."/>
            <person name="Nusbaum C."/>
        </authorList>
    </citation>
    <scope>NUCLEOTIDE SEQUENCE [LARGE SCALE GENOMIC DNA]</scope>
    <source>
        <strain evidence="2">T30-4</strain>
    </source>
</reference>
<dbReference type="KEGG" id="pif:PITG_09528"/>
<evidence type="ECO:0000313" key="1">
    <source>
        <dbReference type="EMBL" id="EEY55589.1"/>
    </source>
</evidence>